<feature type="transmembrane region" description="Helical" evidence="5">
    <location>
        <begin position="89"/>
        <end position="106"/>
    </location>
</feature>
<protein>
    <submittedName>
        <fullName evidence="7">MFS transporter</fullName>
    </submittedName>
</protein>
<evidence type="ECO:0000256" key="5">
    <source>
        <dbReference type="SAM" id="Phobius"/>
    </source>
</evidence>
<evidence type="ECO:0000259" key="6">
    <source>
        <dbReference type="PROSITE" id="PS50850"/>
    </source>
</evidence>
<evidence type="ECO:0000256" key="4">
    <source>
        <dbReference type="ARBA" id="ARBA00023136"/>
    </source>
</evidence>
<dbReference type="AlphaFoldDB" id="A0A369VIK1"/>
<dbReference type="Gene3D" id="1.20.1250.20">
    <property type="entry name" value="MFS general substrate transporter like domains"/>
    <property type="match status" value="1"/>
</dbReference>
<organism evidence="7 8">
    <name type="scientific">Streptomyces parvulus</name>
    <dbReference type="NCBI Taxonomy" id="146923"/>
    <lineage>
        <taxon>Bacteria</taxon>
        <taxon>Bacillati</taxon>
        <taxon>Actinomycetota</taxon>
        <taxon>Actinomycetes</taxon>
        <taxon>Kitasatosporales</taxon>
        <taxon>Streptomycetaceae</taxon>
        <taxon>Streptomyces</taxon>
    </lineage>
</organism>
<dbReference type="SUPFAM" id="SSF103473">
    <property type="entry name" value="MFS general substrate transporter"/>
    <property type="match status" value="1"/>
</dbReference>
<feature type="transmembrane region" description="Helical" evidence="5">
    <location>
        <begin position="339"/>
        <end position="358"/>
    </location>
</feature>
<evidence type="ECO:0000256" key="1">
    <source>
        <dbReference type="ARBA" id="ARBA00004651"/>
    </source>
</evidence>
<dbReference type="PANTHER" id="PTHR43683:SF1">
    <property type="entry name" value="MULTIDRUG EFFLUX PROTEIN YFMO"/>
    <property type="match status" value="1"/>
</dbReference>
<keyword evidence="2 5" id="KW-0812">Transmembrane</keyword>
<keyword evidence="3 5" id="KW-1133">Transmembrane helix</keyword>
<comment type="caution">
    <text evidence="7">The sequence shown here is derived from an EMBL/GenBank/DDBJ whole genome shotgun (WGS) entry which is preliminary data.</text>
</comment>
<feature type="transmembrane region" description="Helical" evidence="5">
    <location>
        <begin position="23"/>
        <end position="41"/>
    </location>
</feature>
<comment type="subcellular location">
    <subcellularLocation>
        <location evidence="1">Cell membrane</location>
        <topology evidence="1">Multi-pass membrane protein</topology>
    </subcellularLocation>
</comment>
<dbReference type="Pfam" id="PF07690">
    <property type="entry name" value="MFS_1"/>
    <property type="match status" value="2"/>
</dbReference>
<evidence type="ECO:0000256" key="2">
    <source>
        <dbReference type="ARBA" id="ARBA00022692"/>
    </source>
</evidence>
<feature type="transmembrane region" description="Helical" evidence="5">
    <location>
        <begin position="118"/>
        <end position="136"/>
    </location>
</feature>
<feature type="transmembrane region" description="Helical" evidence="5">
    <location>
        <begin position="370"/>
        <end position="389"/>
    </location>
</feature>
<dbReference type="CDD" id="cd17474">
    <property type="entry name" value="MFS_YfmO_like"/>
    <property type="match status" value="1"/>
</dbReference>
<feature type="transmembrane region" description="Helical" evidence="5">
    <location>
        <begin position="61"/>
        <end position="82"/>
    </location>
</feature>
<dbReference type="Pfam" id="PF00582">
    <property type="entry name" value="Usp"/>
    <property type="match status" value="1"/>
</dbReference>
<dbReference type="Gene3D" id="3.40.50.12370">
    <property type="match status" value="1"/>
</dbReference>
<dbReference type="InterPro" id="IPR011701">
    <property type="entry name" value="MFS"/>
</dbReference>
<dbReference type="PRINTS" id="PR01035">
    <property type="entry name" value="TCRTETA"/>
</dbReference>
<dbReference type="GO" id="GO:0022857">
    <property type="term" value="F:transmembrane transporter activity"/>
    <property type="evidence" value="ECO:0007669"/>
    <property type="project" value="InterPro"/>
</dbReference>
<dbReference type="SUPFAM" id="SSF52402">
    <property type="entry name" value="Adenine nucleotide alpha hydrolases-like"/>
    <property type="match status" value="1"/>
</dbReference>
<feature type="domain" description="Major facilitator superfamily (MFS) profile" evidence="6">
    <location>
        <begin position="23"/>
        <end position="394"/>
    </location>
</feature>
<dbReference type="InterPro" id="IPR053200">
    <property type="entry name" value="YfmO-like"/>
</dbReference>
<dbReference type="InterPro" id="IPR036259">
    <property type="entry name" value="MFS_trans_sf"/>
</dbReference>
<feature type="transmembrane region" description="Helical" evidence="5">
    <location>
        <begin position="219"/>
        <end position="239"/>
    </location>
</feature>
<dbReference type="RefSeq" id="WP_114527236.1">
    <property type="nucleotide sequence ID" value="NZ_QQBH01000002.1"/>
</dbReference>
<feature type="transmembrane region" description="Helical" evidence="5">
    <location>
        <begin position="177"/>
        <end position="198"/>
    </location>
</feature>
<dbReference type="InterPro" id="IPR020846">
    <property type="entry name" value="MFS_dom"/>
</dbReference>
<sequence length="578" mass="59360">MSAPHQKEGARGTSAGPFRQPRAVWAVAFACVISFMGIGLVDPILPALADSLDATPSQVSLLFSSYLIVTAVAMLFVGWVSSRIGAKRTLVTGLAIIVVFAALAGSTDSINGIVGFRAGWGLGNALFIATSLAVIVASASGGFAGAIILYETALGLGIAVGPLLGGELGAISWRGPFFGVAVLMAVALVATLAFVPDLPRPERRTSPIAPLRALRHRGLLTMGTMALLYNWGFFTMLGYAPYPMELDAHRLGLVFTAWGLLVAAFSVFFAPRLQARFGTAPVLYANLLGLGIVMTVIAAGVGSPATVVVAVIVSGAFIGINNTLTTQAVMLVSPVERPVASSAYGFLRFIGGGLAPYVAGKLADATDLGVPFYLGAATFLLAIPVLACGHRLLREAESGTGDGEPVTPSFTPVPADAPAGARPVIVAVGAHERAAVIVDSAARLARDTDSPLEVVHVRLTAVVEEQAVDTETGEEARRAVQAHLDRLGTLGVAATGQVLGGVGDRAAAGRALARHAAEAHARTVAVGRSPRGASAQFADGSFTSALTHAATCTVVLVDPDAEPRPLTARSLTELRAEA</sequence>
<dbReference type="OrthoDB" id="66811at2"/>
<feature type="transmembrane region" description="Helical" evidence="5">
    <location>
        <begin position="251"/>
        <end position="270"/>
    </location>
</feature>
<name>A0A369VIK1_9ACTN</name>
<dbReference type="EMBL" id="QQBH01000002">
    <property type="protein sequence ID" value="RDD90379.1"/>
    <property type="molecule type" value="Genomic_DNA"/>
</dbReference>
<dbReference type="GO" id="GO:0005886">
    <property type="term" value="C:plasma membrane"/>
    <property type="evidence" value="ECO:0007669"/>
    <property type="project" value="UniProtKB-SubCell"/>
</dbReference>
<gene>
    <name evidence="7" type="ORF">DVZ84_03205</name>
</gene>
<dbReference type="InterPro" id="IPR001958">
    <property type="entry name" value="Tet-R_TetA/multi-R_MdtG-like"/>
</dbReference>
<evidence type="ECO:0000313" key="7">
    <source>
        <dbReference type="EMBL" id="RDD90379.1"/>
    </source>
</evidence>
<reference evidence="7 8" key="1">
    <citation type="submission" date="2018-07" db="EMBL/GenBank/DDBJ databases">
        <title>Genome guided investigation of antibiotics producing actinomycetales strain isolated from a Macau mangrove ecosystem.</title>
        <authorList>
            <person name="Hu D."/>
        </authorList>
    </citation>
    <scope>NUCLEOTIDE SEQUENCE [LARGE SCALE GENOMIC DNA]</scope>
    <source>
        <strain evidence="7 8">2297</strain>
    </source>
</reference>
<dbReference type="PANTHER" id="PTHR43683">
    <property type="entry name" value="MULTIDRUG EFFLUX PROTEIN YFMO"/>
    <property type="match status" value="1"/>
</dbReference>
<dbReference type="Proteomes" id="UP000253742">
    <property type="component" value="Unassembled WGS sequence"/>
</dbReference>
<keyword evidence="4 5" id="KW-0472">Membrane</keyword>
<feature type="transmembrane region" description="Helical" evidence="5">
    <location>
        <begin position="143"/>
        <end position="165"/>
    </location>
</feature>
<dbReference type="PROSITE" id="PS50850">
    <property type="entry name" value="MFS"/>
    <property type="match status" value="1"/>
</dbReference>
<dbReference type="STRING" id="146923.Spa2297_01615"/>
<evidence type="ECO:0000256" key="3">
    <source>
        <dbReference type="ARBA" id="ARBA00022989"/>
    </source>
</evidence>
<accession>A0A369VIK1</accession>
<evidence type="ECO:0000313" key="8">
    <source>
        <dbReference type="Proteomes" id="UP000253742"/>
    </source>
</evidence>
<feature type="transmembrane region" description="Helical" evidence="5">
    <location>
        <begin position="307"/>
        <end position="332"/>
    </location>
</feature>
<feature type="transmembrane region" description="Helical" evidence="5">
    <location>
        <begin position="282"/>
        <end position="301"/>
    </location>
</feature>
<dbReference type="InterPro" id="IPR006016">
    <property type="entry name" value="UspA"/>
</dbReference>
<proteinExistence type="predicted"/>